<keyword evidence="4" id="KW-1185">Reference proteome</keyword>
<feature type="domain" description="C2H2-type" evidence="2">
    <location>
        <begin position="79"/>
        <end position="98"/>
    </location>
</feature>
<dbReference type="InterPro" id="IPR013087">
    <property type="entry name" value="Znf_C2H2_type"/>
</dbReference>
<feature type="compositionally biased region" description="Low complexity" evidence="1">
    <location>
        <begin position="193"/>
        <end position="206"/>
    </location>
</feature>
<dbReference type="SMART" id="SM00355">
    <property type="entry name" value="ZnF_C2H2"/>
    <property type="match status" value="2"/>
</dbReference>
<comment type="caution">
    <text evidence="3">The sequence shown here is derived from an EMBL/GenBank/DDBJ whole genome shotgun (WGS) entry which is preliminary data.</text>
</comment>
<protein>
    <recommendedName>
        <fullName evidence="2">C2H2-type domain-containing protein</fullName>
    </recommendedName>
</protein>
<accession>A0A9P5NTM7</accession>
<evidence type="ECO:0000313" key="3">
    <source>
        <dbReference type="EMBL" id="KAF8908155.1"/>
    </source>
</evidence>
<dbReference type="Proteomes" id="UP000724874">
    <property type="component" value="Unassembled WGS sequence"/>
</dbReference>
<proteinExistence type="predicted"/>
<gene>
    <name evidence="3" type="ORF">CPB84DRAFT_1767436</name>
</gene>
<dbReference type="AlphaFoldDB" id="A0A9P5NTM7"/>
<organism evidence="3 4">
    <name type="scientific">Gymnopilus junonius</name>
    <name type="common">Spectacular rustgill mushroom</name>
    <name type="synonym">Gymnopilus spectabilis subsp. junonius</name>
    <dbReference type="NCBI Taxonomy" id="109634"/>
    <lineage>
        <taxon>Eukaryota</taxon>
        <taxon>Fungi</taxon>
        <taxon>Dikarya</taxon>
        <taxon>Basidiomycota</taxon>
        <taxon>Agaricomycotina</taxon>
        <taxon>Agaricomycetes</taxon>
        <taxon>Agaricomycetidae</taxon>
        <taxon>Agaricales</taxon>
        <taxon>Agaricineae</taxon>
        <taxon>Hymenogastraceae</taxon>
        <taxon>Gymnopilus</taxon>
    </lineage>
</organism>
<name>A0A9P5NTM7_GYMJU</name>
<feature type="region of interest" description="Disordered" evidence="1">
    <location>
        <begin position="84"/>
        <end position="120"/>
    </location>
</feature>
<dbReference type="OrthoDB" id="654211at2759"/>
<reference evidence="3" key="1">
    <citation type="submission" date="2020-11" db="EMBL/GenBank/DDBJ databases">
        <authorList>
            <consortium name="DOE Joint Genome Institute"/>
            <person name="Ahrendt S."/>
            <person name="Riley R."/>
            <person name="Andreopoulos W."/>
            <person name="LaButti K."/>
            <person name="Pangilinan J."/>
            <person name="Ruiz-duenas F.J."/>
            <person name="Barrasa J.M."/>
            <person name="Sanchez-Garcia M."/>
            <person name="Camarero S."/>
            <person name="Miyauchi S."/>
            <person name="Serrano A."/>
            <person name="Linde D."/>
            <person name="Babiker R."/>
            <person name="Drula E."/>
            <person name="Ayuso-Fernandez I."/>
            <person name="Pacheco R."/>
            <person name="Padilla G."/>
            <person name="Ferreira P."/>
            <person name="Barriuso J."/>
            <person name="Kellner H."/>
            <person name="Castanera R."/>
            <person name="Alfaro M."/>
            <person name="Ramirez L."/>
            <person name="Pisabarro A.G."/>
            <person name="Kuo A."/>
            <person name="Tritt A."/>
            <person name="Lipzen A."/>
            <person name="He G."/>
            <person name="Yan M."/>
            <person name="Ng V."/>
            <person name="Cullen D."/>
            <person name="Martin F."/>
            <person name="Rosso M.-N."/>
            <person name="Henrissat B."/>
            <person name="Hibbett D."/>
            <person name="Martinez A.T."/>
            <person name="Grigoriev I.V."/>
        </authorList>
    </citation>
    <scope>NUCLEOTIDE SEQUENCE</scope>
    <source>
        <strain evidence="3">AH 44721</strain>
    </source>
</reference>
<feature type="compositionally biased region" description="Low complexity" evidence="1">
    <location>
        <begin position="299"/>
        <end position="321"/>
    </location>
</feature>
<feature type="region of interest" description="Disordered" evidence="1">
    <location>
        <begin position="1"/>
        <end position="25"/>
    </location>
</feature>
<feature type="region of interest" description="Disordered" evidence="1">
    <location>
        <begin position="283"/>
        <end position="321"/>
    </location>
</feature>
<feature type="compositionally biased region" description="Low complexity" evidence="1">
    <location>
        <begin position="156"/>
        <end position="172"/>
    </location>
</feature>
<feature type="region of interest" description="Disordered" evidence="1">
    <location>
        <begin position="137"/>
        <end position="208"/>
    </location>
</feature>
<sequence>MPPTRSSKAATSHDETPSSHKIHQCPHCDYQTKRTNDFKRHVERHDDSKAFKPEMKIHKLKHVVQLRQLAVQMFALSPGCDFAAKDPSSLHRHRRTKHGYEPNAGKAPKAPRKRSPQPRSTHIPVSVARIMEGSDHSQFSNFRSSAPGPSDVSSQADSPYVSSPVDSPYDSADLPELTDSEDGSDSERSTTRTGTPYSPSSPAPTSEVPVFFVTTPQDYPSPSKAWNDTRTNTPSKYNFFLHEPKTAVEPLHAASQVPTDGTNVWQTDLIKLIGLSPTPFLASPSSESFASSPPPACSPSPYSSDTGSDNSSQSPSPLASPILSTLQFPQIPQYAFPSQYGFDTTGAAHGLGLNPSPYDQVSPHGLPSHYELDTTSFAHGVKQEEYNASFGSGFQGDELTYPPDEMCWPYDVIHFPSDLSATLDPNNVDVVNGEYGQEGLGLQFNYFNNEDVYASGASANVKAPSSFGGHFPPNEYSF</sequence>
<feature type="compositionally biased region" description="Polar residues" evidence="1">
    <location>
        <begin position="1"/>
        <end position="10"/>
    </location>
</feature>
<evidence type="ECO:0000256" key="1">
    <source>
        <dbReference type="SAM" id="MobiDB-lite"/>
    </source>
</evidence>
<evidence type="ECO:0000259" key="2">
    <source>
        <dbReference type="SMART" id="SM00355"/>
    </source>
</evidence>
<evidence type="ECO:0000313" key="4">
    <source>
        <dbReference type="Proteomes" id="UP000724874"/>
    </source>
</evidence>
<dbReference type="EMBL" id="JADNYJ010000012">
    <property type="protein sequence ID" value="KAF8908155.1"/>
    <property type="molecule type" value="Genomic_DNA"/>
</dbReference>
<feature type="domain" description="C2H2-type" evidence="2">
    <location>
        <begin position="23"/>
        <end position="45"/>
    </location>
</feature>